<sequence>MSSTNHPQPPEQAPTNTAIVLIDVYNEFLHPDGKINSIVKESLTETNTIHHLKELVGVAHRIRMPIFYALHQTWKEGNYQGWQRMNATTSGVAQSHAIEQGSWGAAIYEGLEPDVLGNKDVVVSKHWNSSGFANTDLDYQLRQRGITHLVIAGMIANTCVESTARYARELGYHVTLLSDGTAGFSNAHKDAAVNLVWPIIADEVKTVAEWNTFA</sequence>
<dbReference type="Pfam" id="PF00857">
    <property type="entry name" value="Isochorismatase"/>
    <property type="match status" value="1"/>
</dbReference>
<dbReference type="InterPro" id="IPR000868">
    <property type="entry name" value="Isochorismatase-like_dom"/>
</dbReference>
<dbReference type="Proteomes" id="UP000799423">
    <property type="component" value="Unassembled WGS sequence"/>
</dbReference>
<dbReference type="Gene3D" id="3.40.50.850">
    <property type="entry name" value="Isochorismatase-like"/>
    <property type="match status" value="1"/>
</dbReference>
<keyword evidence="5" id="KW-1185">Reference proteome</keyword>
<protein>
    <submittedName>
        <fullName evidence="4">Isochorismatase hydrolase</fullName>
    </submittedName>
</protein>
<comment type="similarity">
    <text evidence="1">Belongs to the isochorismatase family.</text>
</comment>
<accession>A0A6A7AR14</accession>
<dbReference type="OrthoDB" id="167809at2759"/>
<dbReference type="AlphaFoldDB" id="A0A6A7AR14"/>
<evidence type="ECO:0000313" key="4">
    <source>
        <dbReference type="EMBL" id="KAF2845164.1"/>
    </source>
</evidence>
<dbReference type="InterPro" id="IPR036380">
    <property type="entry name" value="Isochorismatase-like_sf"/>
</dbReference>
<evidence type="ECO:0000256" key="2">
    <source>
        <dbReference type="ARBA" id="ARBA00022801"/>
    </source>
</evidence>
<dbReference type="SUPFAM" id="SSF52499">
    <property type="entry name" value="Isochorismatase-like hydrolases"/>
    <property type="match status" value="1"/>
</dbReference>
<proteinExistence type="inferred from homology"/>
<evidence type="ECO:0000313" key="5">
    <source>
        <dbReference type="Proteomes" id="UP000799423"/>
    </source>
</evidence>
<feature type="domain" description="Isochorismatase-like" evidence="3">
    <location>
        <begin position="17"/>
        <end position="195"/>
    </location>
</feature>
<evidence type="ECO:0000259" key="3">
    <source>
        <dbReference type="Pfam" id="PF00857"/>
    </source>
</evidence>
<name>A0A6A7AR14_9PLEO</name>
<dbReference type="InterPro" id="IPR050272">
    <property type="entry name" value="Isochorismatase-like_hydrls"/>
</dbReference>
<evidence type="ECO:0000256" key="1">
    <source>
        <dbReference type="ARBA" id="ARBA00006336"/>
    </source>
</evidence>
<dbReference type="CDD" id="cd00431">
    <property type="entry name" value="cysteine_hydrolases"/>
    <property type="match status" value="1"/>
</dbReference>
<gene>
    <name evidence="4" type="ORF">T440DRAFT_502674</name>
</gene>
<dbReference type="GO" id="GO:0016787">
    <property type="term" value="F:hydrolase activity"/>
    <property type="evidence" value="ECO:0007669"/>
    <property type="project" value="UniProtKB-KW"/>
</dbReference>
<dbReference type="PANTHER" id="PTHR43540:SF16">
    <property type="entry name" value="ISOCHORISMATASE-LIKE DOMAIN-CONTAINING PROTEIN"/>
    <property type="match status" value="1"/>
</dbReference>
<dbReference type="PANTHER" id="PTHR43540">
    <property type="entry name" value="PEROXYUREIDOACRYLATE/UREIDOACRYLATE AMIDOHYDROLASE-RELATED"/>
    <property type="match status" value="1"/>
</dbReference>
<reference evidence="4" key="1">
    <citation type="submission" date="2020-01" db="EMBL/GenBank/DDBJ databases">
        <authorList>
            <consortium name="DOE Joint Genome Institute"/>
            <person name="Haridas S."/>
            <person name="Albert R."/>
            <person name="Binder M."/>
            <person name="Bloem J."/>
            <person name="Labutti K."/>
            <person name="Salamov A."/>
            <person name="Andreopoulos B."/>
            <person name="Baker S.E."/>
            <person name="Barry K."/>
            <person name="Bills G."/>
            <person name="Bluhm B.H."/>
            <person name="Cannon C."/>
            <person name="Castanera R."/>
            <person name="Culley D.E."/>
            <person name="Daum C."/>
            <person name="Ezra D."/>
            <person name="Gonzalez J.B."/>
            <person name="Henrissat B."/>
            <person name="Kuo A."/>
            <person name="Liang C."/>
            <person name="Lipzen A."/>
            <person name="Lutzoni F."/>
            <person name="Magnuson J."/>
            <person name="Mondo S."/>
            <person name="Nolan M."/>
            <person name="Ohm R."/>
            <person name="Pangilinan J."/>
            <person name="Park H.-J."/>
            <person name="Ramirez L."/>
            <person name="Alfaro M."/>
            <person name="Sun H."/>
            <person name="Tritt A."/>
            <person name="Yoshinaga Y."/>
            <person name="Zwiers L.-H."/>
            <person name="Turgeon B.G."/>
            <person name="Goodwin S.B."/>
            <person name="Spatafora J.W."/>
            <person name="Crous P.W."/>
            <person name="Grigoriev I.V."/>
        </authorList>
    </citation>
    <scope>NUCLEOTIDE SEQUENCE</scope>
    <source>
        <strain evidence="4">IPT5</strain>
    </source>
</reference>
<keyword evidence="2 4" id="KW-0378">Hydrolase</keyword>
<dbReference type="EMBL" id="MU006353">
    <property type="protein sequence ID" value="KAF2845164.1"/>
    <property type="molecule type" value="Genomic_DNA"/>
</dbReference>
<organism evidence="4 5">
    <name type="scientific">Plenodomus tracheiphilus IPT5</name>
    <dbReference type="NCBI Taxonomy" id="1408161"/>
    <lineage>
        <taxon>Eukaryota</taxon>
        <taxon>Fungi</taxon>
        <taxon>Dikarya</taxon>
        <taxon>Ascomycota</taxon>
        <taxon>Pezizomycotina</taxon>
        <taxon>Dothideomycetes</taxon>
        <taxon>Pleosporomycetidae</taxon>
        <taxon>Pleosporales</taxon>
        <taxon>Pleosporineae</taxon>
        <taxon>Leptosphaeriaceae</taxon>
        <taxon>Plenodomus</taxon>
    </lineage>
</organism>